<evidence type="ECO:0000256" key="1">
    <source>
        <dbReference type="ARBA" id="ARBA00022614"/>
    </source>
</evidence>
<dbReference type="Gene3D" id="3.80.10.10">
    <property type="entry name" value="Ribonuclease Inhibitor"/>
    <property type="match status" value="1"/>
</dbReference>
<dbReference type="EMBL" id="MU250540">
    <property type="protein sequence ID" value="KAG7444401.1"/>
    <property type="molecule type" value="Genomic_DNA"/>
</dbReference>
<keyword evidence="2" id="KW-0677">Repeat</keyword>
<feature type="compositionally biased region" description="Low complexity" evidence="3">
    <location>
        <begin position="21"/>
        <end position="35"/>
    </location>
</feature>
<dbReference type="RefSeq" id="XP_043037901.1">
    <property type="nucleotide sequence ID" value="XM_043179332.1"/>
</dbReference>
<dbReference type="InterPro" id="IPR003591">
    <property type="entry name" value="Leu-rich_rpt_typical-subtyp"/>
</dbReference>
<dbReference type="OrthoDB" id="660555at2759"/>
<dbReference type="PANTHER" id="PTHR48051:SF54">
    <property type="entry name" value="LEUCINE-RICH REPEAT-CONTAINING PROTEIN"/>
    <property type="match status" value="1"/>
</dbReference>
<dbReference type="Proteomes" id="UP000812287">
    <property type="component" value="Unassembled WGS sequence"/>
</dbReference>
<dbReference type="Pfam" id="PF13855">
    <property type="entry name" value="LRR_8"/>
    <property type="match status" value="1"/>
</dbReference>
<accession>A0A9P7VR00</accession>
<sequence>MSYPSTRSISPPSSSPPSSPSPCIDSSPPSSPDIIAFDSEPESFHPSPHPYAASIKATKRPPEYDAEKGKYANKRPLPQSSNDQVAKRRRQTPRMDLKELDFDDMLIDSVELNVVADTSLDADTSFELDQSALLAQNEKIWEDAVDEIIRSGYGQIDLVGRGLQLIPLSAISELSNFFVTSNEQEREYVSESPTSPILRQTVFKRNFTAPATTDASKSLFETRSSTRSALSLGVPREEIHLQLRNNTISVLPIDLFDLQKLTLLGLQQNRLTYIPPEIARLENLRELNVSMNKLEYLPSEILRMKFKKLTLIGNPWKQAPDRSPRPISETRHPLPHVIPLYELCLRMLLSPPSPQTVLERYYDFPLAENQYGIPGRKQRPSIGPHLKSVLNACVPGSVYVDPDLPSPPQGTGTGVCRCGGVFVHHAEERFTWESIIAGFELGERAKVPVRWRGCQWGCLDYLEESQEEKEAVTTELLSDEDVVRPIEVGQGELDFSDDET</sequence>
<dbReference type="SUPFAM" id="SSF52075">
    <property type="entry name" value="Outer arm dynein light chain 1"/>
    <property type="match status" value="1"/>
</dbReference>
<dbReference type="AlphaFoldDB" id="A0A9P7VR00"/>
<evidence type="ECO:0000313" key="5">
    <source>
        <dbReference type="Proteomes" id="UP000812287"/>
    </source>
</evidence>
<organism evidence="4 5">
    <name type="scientific">Guyanagaster necrorhizus</name>
    <dbReference type="NCBI Taxonomy" id="856835"/>
    <lineage>
        <taxon>Eukaryota</taxon>
        <taxon>Fungi</taxon>
        <taxon>Dikarya</taxon>
        <taxon>Basidiomycota</taxon>
        <taxon>Agaricomycotina</taxon>
        <taxon>Agaricomycetes</taxon>
        <taxon>Agaricomycetidae</taxon>
        <taxon>Agaricales</taxon>
        <taxon>Marasmiineae</taxon>
        <taxon>Physalacriaceae</taxon>
        <taxon>Guyanagaster</taxon>
    </lineage>
</organism>
<dbReference type="InterPro" id="IPR050216">
    <property type="entry name" value="LRR_domain-containing"/>
</dbReference>
<dbReference type="InterPro" id="IPR032675">
    <property type="entry name" value="LRR_dom_sf"/>
</dbReference>
<gene>
    <name evidence="4" type="ORF">BT62DRAFT_1077747</name>
</gene>
<dbReference type="GeneID" id="66101626"/>
<evidence type="ECO:0000256" key="2">
    <source>
        <dbReference type="ARBA" id="ARBA00022737"/>
    </source>
</evidence>
<keyword evidence="5" id="KW-1185">Reference proteome</keyword>
<protein>
    <submittedName>
        <fullName evidence="4">Uncharacterized protein</fullName>
    </submittedName>
</protein>
<dbReference type="PANTHER" id="PTHR48051">
    <property type="match status" value="1"/>
</dbReference>
<feature type="compositionally biased region" description="Low complexity" evidence="3">
    <location>
        <begin position="1"/>
        <end position="12"/>
    </location>
</feature>
<dbReference type="InterPro" id="IPR001611">
    <property type="entry name" value="Leu-rich_rpt"/>
</dbReference>
<feature type="compositionally biased region" description="Basic and acidic residues" evidence="3">
    <location>
        <begin position="60"/>
        <end position="70"/>
    </location>
</feature>
<proteinExistence type="predicted"/>
<dbReference type="SMART" id="SM00369">
    <property type="entry name" value="LRR_TYP"/>
    <property type="match status" value="2"/>
</dbReference>
<comment type="caution">
    <text evidence="4">The sequence shown here is derived from an EMBL/GenBank/DDBJ whole genome shotgun (WGS) entry which is preliminary data.</text>
</comment>
<reference evidence="4" key="1">
    <citation type="submission" date="2020-11" db="EMBL/GenBank/DDBJ databases">
        <title>Adaptations for nitrogen fixation in a non-lichenized fungal sporocarp promotes dispersal by wood-feeding termites.</title>
        <authorList>
            <consortium name="DOE Joint Genome Institute"/>
            <person name="Koch R.A."/>
            <person name="Yoon G."/>
            <person name="Arayal U."/>
            <person name="Lail K."/>
            <person name="Amirebrahimi M."/>
            <person name="Labutti K."/>
            <person name="Lipzen A."/>
            <person name="Riley R."/>
            <person name="Barry K."/>
            <person name="Henrissat B."/>
            <person name="Grigoriev I.V."/>
            <person name="Herr J.R."/>
            <person name="Aime M.C."/>
        </authorList>
    </citation>
    <scope>NUCLEOTIDE SEQUENCE</scope>
    <source>
        <strain evidence="4">MCA 3950</strain>
    </source>
</reference>
<evidence type="ECO:0000313" key="4">
    <source>
        <dbReference type="EMBL" id="KAG7444401.1"/>
    </source>
</evidence>
<feature type="region of interest" description="Disordered" evidence="3">
    <location>
        <begin position="1"/>
        <end position="94"/>
    </location>
</feature>
<dbReference type="GO" id="GO:0005737">
    <property type="term" value="C:cytoplasm"/>
    <property type="evidence" value="ECO:0007669"/>
    <property type="project" value="TreeGrafter"/>
</dbReference>
<evidence type="ECO:0000256" key="3">
    <source>
        <dbReference type="SAM" id="MobiDB-lite"/>
    </source>
</evidence>
<keyword evidence="1" id="KW-0433">Leucine-rich repeat</keyword>
<name>A0A9P7VR00_9AGAR</name>